<keyword evidence="7" id="KW-1185">Reference proteome</keyword>
<evidence type="ECO:0000256" key="2">
    <source>
        <dbReference type="ARBA" id="ARBA00022741"/>
    </source>
</evidence>
<evidence type="ECO:0000313" key="7">
    <source>
        <dbReference type="Proteomes" id="UP000735302"/>
    </source>
</evidence>
<comment type="caution">
    <text evidence="6">The sequence shown here is derived from an EMBL/GenBank/DDBJ whole genome shotgun (WGS) entry which is preliminary data.</text>
</comment>
<reference evidence="6 7" key="1">
    <citation type="journal article" date="2021" name="Elife">
        <title>Chloroplast acquisition without the gene transfer in kleptoplastic sea slugs, Plakobranchus ocellatus.</title>
        <authorList>
            <person name="Maeda T."/>
            <person name="Takahashi S."/>
            <person name="Yoshida T."/>
            <person name="Shimamura S."/>
            <person name="Takaki Y."/>
            <person name="Nagai Y."/>
            <person name="Toyoda A."/>
            <person name="Suzuki Y."/>
            <person name="Arimoto A."/>
            <person name="Ishii H."/>
            <person name="Satoh N."/>
            <person name="Nishiyama T."/>
            <person name="Hasebe M."/>
            <person name="Maruyama T."/>
            <person name="Minagawa J."/>
            <person name="Obokata J."/>
            <person name="Shigenobu S."/>
        </authorList>
    </citation>
    <scope>NUCLEOTIDE SEQUENCE [LARGE SCALE GENOMIC DNA]</scope>
</reference>
<dbReference type="InterPro" id="IPR006703">
    <property type="entry name" value="G_AIG1"/>
</dbReference>
<dbReference type="PANTHER" id="PTHR10903:SF184">
    <property type="entry name" value="GTP-BINDING PROTEIN A"/>
    <property type="match status" value="1"/>
</dbReference>
<keyword evidence="4" id="KW-1133">Transmembrane helix</keyword>
<dbReference type="GO" id="GO:0005525">
    <property type="term" value="F:GTP binding"/>
    <property type="evidence" value="ECO:0007669"/>
    <property type="project" value="UniProtKB-KW"/>
</dbReference>
<comment type="similarity">
    <text evidence="1">Belongs to the TRAFAC class TrmE-Era-EngA-EngB-Septin-like GTPase superfamily. AIG1/Toc34/Toc159-like paraseptin GTPase family. IAN subfamily.</text>
</comment>
<protein>
    <submittedName>
        <fullName evidence="6">Immune-associated nucleotide-binding protein 7</fullName>
    </submittedName>
</protein>
<dbReference type="InterPro" id="IPR045058">
    <property type="entry name" value="GIMA/IAN/Toc"/>
</dbReference>
<dbReference type="Gene3D" id="3.40.50.300">
    <property type="entry name" value="P-loop containing nucleotide triphosphate hydrolases"/>
    <property type="match status" value="1"/>
</dbReference>
<feature type="transmembrane region" description="Helical" evidence="4">
    <location>
        <begin position="284"/>
        <end position="312"/>
    </location>
</feature>
<dbReference type="PANTHER" id="PTHR10903">
    <property type="entry name" value="GTPASE, IMAP FAMILY MEMBER-RELATED"/>
    <property type="match status" value="1"/>
</dbReference>
<accession>A0AAV3ZT83</accession>
<evidence type="ECO:0000256" key="4">
    <source>
        <dbReference type="SAM" id="Phobius"/>
    </source>
</evidence>
<evidence type="ECO:0000256" key="3">
    <source>
        <dbReference type="ARBA" id="ARBA00023134"/>
    </source>
</evidence>
<keyword evidence="2" id="KW-0547">Nucleotide-binding</keyword>
<name>A0AAV3ZT83_9GAST</name>
<evidence type="ECO:0000256" key="1">
    <source>
        <dbReference type="ARBA" id="ARBA00008535"/>
    </source>
</evidence>
<evidence type="ECO:0000259" key="5">
    <source>
        <dbReference type="Pfam" id="PF04548"/>
    </source>
</evidence>
<proteinExistence type="inferred from homology"/>
<dbReference type="Proteomes" id="UP000735302">
    <property type="component" value="Unassembled WGS sequence"/>
</dbReference>
<dbReference type="InterPro" id="IPR027417">
    <property type="entry name" value="P-loop_NTPase"/>
</dbReference>
<sequence>MTSTASSPSSYVSQPKLPVVPSAPIPASPVQLPSLRSAPLPVLASASPPVVDSKGIFDTRLNNNDNLHEFSKSMARAMSIHSGLGYHAILIVLKYGNRLTQEELDGIDAIKKIFDEDVFRKHGIIIMTCGDTYEREVTATFQDWCGQQTGPFKDLVDDCAGRILLFDNFTKDEAKITAMIDLDTSIFIDQFKECRKLEKNTEATRDSQLRVWRRLSLRCTVLERAGQGQERRTRLHKQIPVFQETLNDFIGAKENETQDTNECYIAMSKAFEELRTVYRKAKALSIAILVGKAALTVTLFVGLAGVIVLAILCPPSAPVLQKIAEFIVDRLGIEIFRNICEHFERVHFARRK</sequence>
<keyword evidence="4" id="KW-0472">Membrane</keyword>
<organism evidence="6 7">
    <name type="scientific">Plakobranchus ocellatus</name>
    <dbReference type="NCBI Taxonomy" id="259542"/>
    <lineage>
        <taxon>Eukaryota</taxon>
        <taxon>Metazoa</taxon>
        <taxon>Spiralia</taxon>
        <taxon>Lophotrochozoa</taxon>
        <taxon>Mollusca</taxon>
        <taxon>Gastropoda</taxon>
        <taxon>Heterobranchia</taxon>
        <taxon>Euthyneura</taxon>
        <taxon>Panpulmonata</taxon>
        <taxon>Sacoglossa</taxon>
        <taxon>Placobranchoidea</taxon>
        <taxon>Plakobranchidae</taxon>
        <taxon>Plakobranchus</taxon>
    </lineage>
</organism>
<dbReference type="AlphaFoldDB" id="A0AAV3ZT83"/>
<dbReference type="EMBL" id="BLXT01002806">
    <property type="protein sequence ID" value="GFN97761.1"/>
    <property type="molecule type" value="Genomic_DNA"/>
</dbReference>
<keyword evidence="4" id="KW-0812">Transmembrane</keyword>
<feature type="domain" description="AIG1-type G" evidence="5">
    <location>
        <begin position="50"/>
        <end position="175"/>
    </location>
</feature>
<keyword evidence="3" id="KW-0342">GTP-binding</keyword>
<evidence type="ECO:0000313" key="6">
    <source>
        <dbReference type="EMBL" id="GFN97761.1"/>
    </source>
</evidence>
<gene>
    <name evidence="6" type="ORF">PoB_002426700</name>
</gene>
<dbReference type="Pfam" id="PF04548">
    <property type="entry name" value="AIG1"/>
    <property type="match status" value="1"/>
</dbReference>